<comment type="caution">
    <text evidence="2">The sequence shown here is derived from an EMBL/GenBank/DDBJ whole genome shotgun (WGS) entry which is preliminary data.</text>
</comment>
<name>A0A443S7A2_9ACAR</name>
<protein>
    <submittedName>
        <fullName evidence="2">Uncharacterized protein</fullName>
    </submittedName>
</protein>
<dbReference type="VEuPathDB" id="VectorBase:LDEU008621"/>
<dbReference type="GO" id="GO:0005741">
    <property type="term" value="C:mitochondrial outer membrane"/>
    <property type="evidence" value="ECO:0007669"/>
    <property type="project" value="InterPro"/>
</dbReference>
<organism evidence="2 3">
    <name type="scientific">Leptotrombidium deliense</name>
    <dbReference type="NCBI Taxonomy" id="299467"/>
    <lineage>
        <taxon>Eukaryota</taxon>
        <taxon>Metazoa</taxon>
        <taxon>Ecdysozoa</taxon>
        <taxon>Arthropoda</taxon>
        <taxon>Chelicerata</taxon>
        <taxon>Arachnida</taxon>
        <taxon>Acari</taxon>
        <taxon>Acariformes</taxon>
        <taxon>Trombidiformes</taxon>
        <taxon>Prostigmata</taxon>
        <taxon>Anystina</taxon>
        <taxon>Parasitengona</taxon>
        <taxon>Trombiculoidea</taxon>
        <taxon>Trombiculidae</taxon>
        <taxon>Leptotrombidium</taxon>
    </lineage>
</organism>
<dbReference type="GO" id="GO:0035694">
    <property type="term" value="P:mitochondrial protein catabolic process"/>
    <property type="evidence" value="ECO:0007669"/>
    <property type="project" value="InterPro"/>
</dbReference>
<dbReference type="InterPro" id="IPR026169">
    <property type="entry name" value="MIEAP"/>
</dbReference>
<sequence>VRKEVMSAASKLTIESLNKSCNYNFNLFNGKCEGATIVSQTMNNYPYPPTMNAAINFGKHGTHVITNASLVSECRTEKSKRRNVQKGSRRSLEWTNKDFLIEYERKVMLPFPGSTVNIAASLAIRRVLLLCECLQFKEASNFIRRLNNTTFRSIIHGLPIDAFIEKIPTSLPVIEALYSKVFVTSNDESNISTQLLRPQIVVMHLVKMFALQGNHFKGCENGIANNDEVFDSNHPVIISSKNVIALSEPNVKKELYARKKAIDRAIEGMGHHGLVGTSDDTLLNLHDALKIEFDRVIQCYKTAAQKLEELSLAAPRKQTLTRSVSRGPAPTKASHQRQLSLNEQQIEERLIKNKTLLNAVEPCVITHYSLQILLGILQQRVEFDKEVLFQFTQLRKQFQIMNSNANQSVTEPCSIVAPFMMRFSYGCTQVA</sequence>
<dbReference type="AlphaFoldDB" id="A0A443S7A2"/>
<dbReference type="PANTHER" id="PTHR21771">
    <property type="entry name" value="MITOCHONDRIA-EATING PROTEIN-RELATED"/>
    <property type="match status" value="1"/>
</dbReference>
<dbReference type="Proteomes" id="UP000288716">
    <property type="component" value="Unassembled WGS sequence"/>
</dbReference>
<dbReference type="EMBL" id="NCKV01006488">
    <property type="protein sequence ID" value="RWS23419.1"/>
    <property type="molecule type" value="Genomic_DNA"/>
</dbReference>
<keyword evidence="3" id="KW-1185">Reference proteome</keyword>
<gene>
    <name evidence="2" type="ORF">B4U80_09462</name>
</gene>
<reference evidence="2 3" key="1">
    <citation type="journal article" date="2018" name="Gigascience">
        <title>Genomes of trombidid mites reveal novel predicted allergens and laterally-transferred genes associated with secondary metabolism.</title>
        <authorList>
            <person name="Dong X."/>
            <person name="Chaisiri K."/>
            <person name="Xia D."/>
            <person name="Armstrong S.D."/>
            <person name="Fang Y."/>
            <person name="Donnelly M.J."/>
            <person name="Kadowaki T."/>
            <person name="McGarry J.W."/>
            <person name="Darby A.C."/>
            <person name="Makepeace B.L."/>
        </authorList>
    </citation>
    <scope>NUCLEOTIDE SEQUENCE [LARGE SCALE GENOMIC DNA]</scope>
    <source>
        <strain evidence="2">UoL-UT</strain>
    </source>
</reference>
<feature type="non-terminal residue" evidence="2">
    <location>
        <position position="1"/>
    </location>
</feature>
<evidence type="ECO:0000313" key="2">
    <source>
        <dbReference type="EMBL" id="RWS23419.1"/>
    </source>
</evidence>
<dbReference type="GO" id="GO:0035695">
    <property type="term" value="P:mitophagy by internal vacuole formation"/>
    <property type="evidence" value="ECO:0007669"/>
    <property type="project" value="TreeGrafter"/>
</dbReference>
<dbReference type="OrthoDB" id="6047381at2759"/>
<evidence type="ECO:0000313" key="3">
    <source>
        <dbReference type="Proteomes" id="UP000288716"/>
    </source>
</evidence>
<evidence type="ECO:0000256" key="1">
    <source>
        <dbReference type="SAM" id="MobiDB-lite"/>
    </source>
</evidence>
<dbReference type="PANTHER" id="PTHR21771:SF1">
    <property type="entry name" value="MITOCHONDRIA-EATING PROTEIN"/>
    <property type="match status" value="1"/>
</dbReference>
<feature type="region of interest" description="Disordered" evidence="1">
    <location>
        <begin position="319"/>
        <end position="338"/>
    </location>
</feature>
<proteinExistence type="predicted"/>
<accession>A0A443S7A2</accession>